<dbReference type="GO" id="GO:0046656">
    <property type="term" value="P:folic acid biosynthetic process"/>
    <property type="evidence" value="ECO:0007669"/>
    <property type="project" value="UniProtKB-KW"/>
</dbReference>
<name>A0A1T2KWH1_9GAMM</name>
<dbReference type="RefSeq" id="WP_078486150.1">
    <property type="nucleotide sequence ID" value="NZ_MPRJ01000015.1"/>
</dbReference>
<sequence>MPRIWLSLGSNIDREANICGALQALDRHFGPLVISRVFESEAVGFEGDPFYNLVVGLESESSIDDLMGVFRGIESDFGRVRGDDKFAARTLDIDLLTYGDQVLADGGMELPRDEILKYAFVLQPLSEVAGDERHPVEEKTYAELWQAFDASGQKLWPVEFEYK</sequence>
<dbReference type="Pfam" id="PF01288">
    <property type="entry name" value="HPPK"/>
    <property type="match status" value="1"/>
</dbReference>
<dbReference type="GO" id="GO:0003848">
    <property type="term" value="F:2-amino-4-hydroxy-6-hydroxymethyldihydropteridine diphosphokinase activity"/>
    <property type="evidence" value="ECO:0007669"/>
    <property type="project" value="UniProtKB-EC"/>
</dbReference>
<evidence type="ECO:0000256" key="3">
    <source>
        <dbReference type="ARBA" id="ARBA00022679"/>
    </source>
</evidence>
<dbReference type="SUPFAM" id="SSF55083">
    <property type="entry name" value="6-hydroxymethyl-7,8-dihydropterin pyrophosphokinase, HPPK"/>
    <property type="match status" value="1"/>
</dbReference>
<dbReference type="OrthoDB" id="9790168at2"/>
<organism evidence="9 10">
    <name type="scientific">Solemya velesiana gill symbiont</name>
    <dbReference type="NCBI Taxonomy" id="1918948"/>
    <lineage>
        <taxon>Bacteria</taxon>
        <taxon>Pseudomonadati</taxon>
        <taxon>Pseudomonadota</taxon>
        <taxon>Gammaproteobacteria</taxon>
        <taxon>sulfur-oxidizing symbionts</taxon>
    </lineage>
</organism>
<dbReference type="EC" id="2.7.6.3" evidence="2"/>
<dbReference type="InterPro" id="IPR000550">
    <property type="entry name" value="Hppk"/>
</dbReference>
<evidence type="ECO:0000256" key="2">
    <source>
        <dbReference type="ARBA" id="ARBA00013253"/>
    </source>
</evidence>
<evidence type="ECO:0000256" key="1">
    <source>
        <dbReference type="ARBA" id="ARBA00005051"/>
    </source>
</evidence>
<dbReference type="InterPro" id="IPR035907">
    <property type="entry name" value="Hppk_sf"/>
</dbReference>
<comment type="caution">
    <text evidence="9">The sequence shown here is derived from an EMBL/GenBank/DDBJ whole genome shotgun (WGS) entry which is preliminary data.</text>
</comment>
<dbReference type="CDD" id="cd00483">
    <property type="entry name" value="HPPK"/>
    <property type="match status" value="1"/>
</dbReference>
<dbReference type="Proteomes" id="UP000190896">
    <property type="component" value="Unassembled WGS sequence"/>
</dbReference>
<dbReference type="Gene3D" id="3.30.70.560">
    <property type="entry name" value="7,8-Dihydro-6-hydroxymethylpterin-pyrophosphokinase HPPK"/>
    <property type="match status" value="1"/>
</dbReference>
<evidence type="ECO:0000259" key="8">
    <source>
        <dbReference type="PROSITE" id="PS00794"/>
    </source>
</evidence>
<keyword evidence="5 9" id="KW-0418">Kinase</keyword>
<accession>A0A1T2KWH1</accession>
<protein>
    <recommendedName>
        <fullName evidence="2">2-amino-4-hydroxy-6-hydroxymethyldihydropteridine diphosphokinase</fullName>
        <ecNumber evidence="2">2.7.6.3</ecNumber>
    </recommendedName>
</protein>
<reference evidence="9 10" key="1">
    <citation type="submission" date="2016-11" db="EMBL/GenBank/DDBJ databases">
        <title>Mixed transmission modes and dynamic genome evolution in an obligate animal-bacterial symbiosis.</title>
        <authorList>
            <person name="Russell S.L."/>
            <person name="Corbett-Detig R.B."/>
            <person name="Cavanaugh C.M."/>
        </authorList>
    </citation>
    <scope>NUCLEOTIDE SEQUENCE [LARGE SCALE GENOMIC DNA]</scope>
    <source>
        <strain evidence="9">Se-Cadez</strain>
    </source>
</reference>
<keyword evidence="4" id="KW-0547">Nucleotide-binding</keyword>
<proteinExistence type="predicted"/>
<evidence type="ECO:0000256" key="5">
    <source>
        <dbReference type="ARBA" id="ARBA00022777"/>
    </source>
</evidence>
<evidence type="ECO:0000313" key="10">
    <source>
        <dbReference type="Proteomes" id="UP000190896"/>
    </source>
</evidence>
<keyword evidence="10" id="KW-1185">Reference proteome</keyword>
<dbReference type="GO" id="GO:0046654">
    <property type="term" value="P:tetrahydrofolate biosynthetic process"/>
    <property type="evidence" value="ECO:0007669"/>
    <property type="project" value="UniProtKB-UniPathway"/>
</dbReference>
<keyword evidence="3" id="KW-0808">Transferase</keyword>
<keyword evidence="7" id="KW-0289">Folate biosynthesis</keyword>
<dbReference type="AlphaFoldDB" id="A0A1T2KWH1"/>
<evidence type="ECO:0000313" key="9">
    <source>
        <dbReference type="EMBL" id="OOZ37209.1"/>
    </source>
</evidence>
<dbReference type="EMBL" id="MPRJ01000015">
    <property type="protein sequence ID" value="OOZ37209.1"/>
    <property type="molecule type" value="Genomic_DNA"/>
</dbReference>
<keyword evidence="6" id="KW-0067">ATP-binding</keyword>
<comment type="pathway">
    <text evidence="1">Cofactor biosynthesis; tetrahydrofolate biosynthesis; 2-amino-4-hydroxy-6-hydroxymethyl-7,8-dihydropteridine diphosphate from 7,8-dihydroneopterin triphosphate: step 4/4.</text>
</comment>
<dbReference type="NCBIfam" id="TIGR01498">
    <property type="entry name" value="folK"/>
    <property type="match status" value="1"/>
</dbReference>
<evidence type="ECO:0000256" key="4">
    <source>
        <dbReference type="ARBA" id="ARBA00022741"/>
    </source>
</evidence>
<dbReference type="PROSITE" id="PS00794">
    <property type="entry name" value="HPPK"/>
    <property type="match status" value="1"/>
</dbReference>
<evidence type="ECO:0000256" key="6">
    <source>
        <dbReference type="ARBA" id="ARBA00022840"/>
    </source>
</evidence>
<dbReference type="PANTHER" id="PTHR43071">
    <property type="entry name" value="2-AMINO-4-HYDROXY-6-HYDROXYMETHYLDIHYDROPTERIDINE PYROPHOSPHOKINASE"/>
    <property type="match status" value="1"/>
</dbReference>
<gene>
    <name evidence="9" type="ORF">BOW51_03585</name>
</gene>
<dbReference type="GO" id="GO:0016301">
    <property type="term" value="F:kinase activity"/>
    <property type="evidence" value="ECO:0007669"/>
    <property type="project" value="UniProtKB-KW"/>
</dbReference>
<dbReference type="UniPathway" id="UPA00077">
    <property type="reaction ID" value="UER00155"/>
</dbReference>
<feature type="domain" description="7,8-dihydro-6-hydroxymethylpterin-pyrophosphokinase" evidence="8">
    <location>
        <begin position="85"/>
        <end position="96"/>
    </location>
</feature>
<evidence type="ECO:0000256" key="7">
    <source>
        <dbReference type="ARBA" id="ARBA00022909"/>
    </source>
</evidence>
<dbReference type="GO" id="GO:0005524">
    <property type="term" value="F:ATP binding"/>
    <property type="evidence" value="ECO:0007669"/>
    <property type="project" value="UniProtKB-KW"/>
</dbReference>
<dbReference type="PANTHER" id="PTHR43071:SF2">
    <property type="entry name" value="2-AMINO-4-HYDROXY-6-HYDROXYMETHYLDIHYDROPTERIDINE PYROPHOSPHOKINASE"/>
    <property type="match status" value="1"/>
</dbReference>